<evidence type="ECO:0000256" key="3">
    <source>
        <dbReference type="ARBA" id="ARBA00023295"/>
    </source>
</evidence>
<keyword evidence="10" id="KW-1185">Reference proteome</keyword>
<reference evidence="9 10" key="1">
    <citation type="submission" date="2013-12" db="EMBL/GenBank/DDBJ databases">
        <authorList>
            <consortium name="DOE Joint Genome Institute"/>
            <person name="Eisen J."/>
            <person name="Huntemann M."/>
            <person name="Han J."/>
            <person name="Chen A."/>
            <person name="Kyrpides N."/>
            <person name="Mavromatis K."/>
            <person name="Markowitz V."/>
            <person name="Palaniappan K."/>
            <person name="Ivanova N."/>
            <person name="Schaumberg A."/>
            <person name="Pati A."/>
            <person name="Liolios K."/>
            <person name="Nordberg H.P."/>
            <person name="Cantor M.N."/>
            <person name="Hua S.X."/>
            <person name="Woyke T."/>
        </authorList>
    </citation>
    <scope>NUCLEOTIDE SEQUENCE [LARGE SCALE GENOMIC DNA]</scope>
    <source>
        <strain evidence="10">DSM 19437</strain>
    </source>
</reference>
<dbReference type="STRING" id="929713.NIASO_20845"/>
<gene>
    <name evidence="9" type="ORF">NIASO_20845</name>
</gene>
<dbReference type="OrthoDB" id="9801077at2"/>
<keyword evidence="2 4" id="KW-0378">Hydrolase</keyword>
<dbReference type="Pfam" id="PF02836">
    <property type="entry name" value="Glyco_hydro_2_C"/>
    <property type="match status" value="1"/>
</dbReference>
<dbReference type="Gene3D" id="3.20.20.80">
    <property type="entry name" value="Glycosidases"/>
    <property type="match status" value="1"/>
</dbReference>
<dbReference type="Pfam" id="PF02837">
    <property type="entry name" value="Glyco_hydro_2_N"/>
    <property type="match status" value="1"/>
</dbReference>
<evidence type="ECO:0000256" key="2">
    <source>
        <dbReference type="ARBA" id="ARBA00022801"/>
    </source>
</evidence>
<dbReference type="Pfam" id="PF00703">
    <property type="entry name" value="Glyco_hydro_2"/>
    <property type="match status" value="1"/>
</dbReference>
<dbReference type="AlphaFoldDB" id="W0F1S9"/>
<dbReference type="InterPro" id="IPR051913">
    <property type="entry name" value="GH2_Domain-Containing"/>
</dbReference>
<proteinExistence type="inferred from homology"/>
<evidence type="ECO:0000259" key="6">
    <source>
        <dbReference type="Pfam" id="PF02836"/>
    </source>
</evidence>
<dbReference type="InterPro" id="IPR008979">
    <property type="entry name" value="Galactose-bd-like_sf"/>
</dbReference>
<dbReference type="InterPro" id="IPR013783">
    <property type="entry name" value="Ig-like_fold"/>
</dbReference>
<dbReference type="PROSITE" id="PS00719">
    <property type="entry name" value="GLYCOSYL_HYDROL_F2_1"/>
    <property type="match status" value="1"/>
</dbReference>
<feature type="domain" description="Glycoside hydrolase family 2 catalytic" evidence="6">
    <location>
        <begin position="315"/>
        <end position="454"/>
    </location>
</feature>
<accession>W0F1S9</accession>
<dbReference type="PRINTS" id="PR00132">
    <property type="entry name" value="GLHYDRLASE2"/>
</dbReference>
<dbReference type="InterPro" id="IPR040605">
    <property type="entry name" value="Glyco_hydro2_dom5"/>
</dbReference>
<evidence type="ECO:0000259" key="5">
    <source>
        <dbReference type="Pfam" id="PF00703"/>
    </source>
</evidence>
<dbReference type="InterPro" id="IPR023232">
    <property type="entry name" value="Glyco_hydro_2_AS"/>
</dbReference>
<dbReference type="InterPro" id="IPR006101">
    <property type="entry name" value="Glyco_hydro_2"/>
</dbReference>
<evidence type="ECO:0000256" key="1">
    <source>
        <dbReference type="ARBA" id="ARBA00007401"/>
    </source>
</evidence>
<evidence type="ECO:0000313" key="10">
    <source>
        <dbReference type="Proteomes" id="UP000003586"/>
    </source>
</evidence>
<sequence>MKAKQNGISRKAFLGNLALGGLPIILSPKDLFNGQLFRTAANGFIPQVIPLSTGWKFRPHAGTIARQSEQTVTIPHCVSNLSWQDWDPASWQALWQYQKSFELPAAFLNERVFVHFDGVMVGAVVRINGQELPSHYGGYLPFEYEITPYVKKENLLEVMVDARWSNVPPQGSVKGAARVDYLEAGGIYRPVSLKIVPKIFIQDVFAKPVDVLNPGRNVSVKCTLNTSVAPVKNAALEVTLVKEDKTVAATRTAVIIDKTGTKEVAVTLSDLKNIRLWDIDTPHLYGVIVRLYIDNSMVHCYKERVGFREAAFTTDGFFLNGNRLQLFGLNRHEIFPYVGGAMPARVMKNDALILKKKLNCNMVRCSHYPQSTAFLDACDELGLMVWEEVPGWGYLGDEQWKELLVQNTRDMVLRDRNHPSIIIWGVRVNESPNDPVLYRRTKAIAKNLDGSRPTSGSMTPDSMKTWKEDWHQDVLAFDDYHADPDGNVGINEPEKGVPYMLAEAVGQFNYAKRKNFDSYYRRSGTIATMQHQAIWHAQAHQKARLNKHNCGVIAWCAFEYASLVNHYRTVKYPGVADFFRVPKLGASFYMAQTDPLLRPVIEPDFYWDFGRETPHGPGKNVAIFSNCDRLELYINDTLHGSLQPDIKNFYNLKYPPFFGDLEWKGTGLPELKIVGYLKGKRLLSRRFSADRQKDRLRMIADDPELTGDGVDATRVEFGITDAYGNYRIGGKGIVQFQISGPGQLIGDNPFNLNESGGVAAVWIRTQPGGSGKIVVTALHPELGKQKVEIGVLRAKVKSTLV</sequence>
<dbReference type="EMBL" id="CP007035">
    <property type="protein sequence ID" value="AHF16967.1"/>
    <property type="molecule type" value="Genomic_DNA"/>
</dbReference>
<dbReference type="InterPro" id="IPR023230">
    <property type="entry name" value="Glyco_hydro_2_CS"/>
</dbReference>
<dbReference type="eggNOG" id="COG3250">
    <property type="taxonomic scope" value="Bacteria"/>
</dbReference>
<dbReference type="InterPro" id="IPR017853">
    <property type="entry name" value="GH"/>
</dbReference>
<dbReference type="PANTHER" id="PTHR42732">
    <property type="entry name" value="BETA-GALACTOSIDASE"/>
    <property type="match status" value="1"/>
</dbReference>
<dbReference type="Proteomes" id="UP000003586">
    <property type="component" value="Chromosome"/>
</dbReference>
<evidence type="ECO:0000259" key="8">
    <source>
        <dbReference type="Pfam" id="PF18565"/>
    </source>
</evidence>
<feature type="domain" description="Glycoside hydrolase family 2" evidence="8">
    <location>
        <begin position="696"/>
        <end position="788"/>
    </location>
</feature>
<dbReference type="Pfam" id="PF18565">
    <property type="entry name" value="Glyco_hydro2_C5"/>
    <property type="match status" value="1"/>
</dbReference>
<dbReference type="PANTHER" id="PTHR42732:SF1">
    <property type="entry name" value="BETA-MANNOSIDASE"/>
    <property type="match status" value="1"/>
</dbReference>
<dbReference type="Gene3D" id="2.60.120.260">
    <property type="entry name" value="Galactose-binding domain-like"/>
    <property type="match status" value="1"/>
</dbReference>
<dbReference type="KEGG" id="nso:NIASO_20845"/>
<evidence type="ECO:0000313" key="9">
    <source>
        <dbReference type="EMBL" id="AHF16967.1"/>
    </source>
</evidence>
<dbReference type="InterPro" id="IPR006104">
    <property type="entry name" value="Glyco_hydro_2_N"/>
</dbReference>
<feature type="domain" description="Glycosyl hydrolases family 2 sugar binding" evidence="7">
    <location>
        <begin position="95"/>
        <end position="196"/>
    </location>
</feature>
<dbReference type="GO" id="GO:0005975">
    <property type="term" value="P:carbohydrate metabolic process"/>
    <property type="evidence" value="ECO:0007669"/>
    <property type="project" value="InterPro"/>
</dbReference>
<dbReference type="Gene3D" id="2.60.40.10">
    <property type="entry name" value="Immunoglobulins"/>
    <property type="match status" value="2"/>
</dbReference>
<evidence type="ECO:0000259" key="7">
    <source>
        <dbReference type="Pfam" id="PF02837"/>
    </source>
</evidence>
<dbReference type="HOGENOM" id="CLU_006501_5_1_10"/>
<dbReference type="GO" id="GO:0004553">
    <property type="term" value="F:hydrolase activity, hydrolyzing O-glycosyl compounds"/>
    <property type="evidence" value="ECO:0007669"/>
    <property type="project" value="InterPro"/>
</dbReference>
<dbReference type="RefSeq" id="WP_008582472.1">
    <property type="nucleotide sequence ID" value="NZ_CP007035.1"/>
</dbReference>
<organism evidence="9 10">
    <name type="scientific">Niabella soli DSM 19437</name>
    <dbReference type="NCBI Taxonomy" id="929713"/>
    <lineage>
        <taxon>Bacteria</taxon>
        <taxon>Pseudomonadati</taxon>
        <taxon>Bacteroidota</taxon>
        <taxon>Chitinophagia</taxon>
        <taxon>Chitinophagales</taxon>
        <taxon>Chitinophagaceae</taxon>
        <taxon>Niabella</taxon>
    </lineage>
</organism>
<name>W0F1S9_9BACT</name>
<keyword evidence="3 4" id="KW-0326">Glycosidase</keyword>
<dbReference type="InterPro" id="IPR006103">
    <property type="entry name" value="Glyco_hydro_2_cat"/>
</dbReference>
<feature type="domain" description="Glycoside hydrolase family 2 immunoglobulin-like beta-sandwich" evidence="5">
    <location>
        <begin position="200"/>
        <end position="308"/>
    </location>
</feature>
<protein>
    <submittedName>
        <fullName evidence="9">Beta-galactosidase</fullName>
    </submittedName>
</protein>
<dbReference type="SUPFAM" id="SSF49785">
    <property type="entry name" value="Galactose-binding domain-like"/>
    <property type="match status" value="1"/>
</dbReference>
<dbReference type="InterPro" id="IPR006102">
    <property type="entry name" value="Ig-like_GH2"/>
</dbReference>
<comment type="similarity">
    <text evidence="1 4">Belongs to the glycosyl hydrolase 2 family.</text>
</comment>
<dbReference type="InterPro" id="IPR036156">
    <property type="entry name" value="Beta-gal/glucu_dom_sf"/>
</dbReference>
<dbReference type="PROSITE" id="PS00608">
    <property type="entry name" value="GLYCOSYL_HYDROL_F2_2"/>
    <property type="match status" value="1"/>
</dbReference>
<evidence type="ECO:0000256" key="4">
    <source>
        <dbReference type="RuleBase" id="RU361154"/>
    </source>
</evidence>
<dbReference type="SUPFAM" id="SSF49303">
    <property type="entry name" value="beta-Galactosidase/glucuronidase domain"/>
    <property type="match status" value="1"/>
</dbReference>
<dbReference type="SUPFAM" id="SSF51445">
    <property type="entry name" value="(Trans)glycosidases"/>
    <property type="match status" value="1"/>
</dbReference>